<evidence type="ECO:0000313" key="3">
    <source>
        <dbReference type="EMBL" id="CUH92513.1"/>
    </source>
</evidence>
<dbReference type="AlphaFoldDB" id="A0A0K8J594"/>
<name>A0A0K8J594_9FIRM</name>
<dbReference type="KEGG" id="hsd:SD1D_0966"/>
<sequence>MSAKKNIRFLLGSNTKQGFVSLFDQLRDPRYGKRLYIIKGGPGSGKSSLMKRVIKTLLDKNHELEYIHCASDPKSLDAFIDHDAKVAMVDGTAPHIMDPRYPGAYDLIINMADCWEDSKLIKSKMDIISLSDTISSCHNTATSYIQGAATLLDNNLKIASGYIKQSTINDITNKILKELEGSNLGKEKKRLLSAVSVGETVFFGETISELAKTVYVINDIWGAASGLLLSNIYQTAAAKGFEQIVCYCSIRTPKKIDHIIFPSAAIAITTANDFHKFQGSKQDILIEDLMDTISKSDQEQMTLNLKNAKELIDTGTKHIKKAKLLHDDLEAYYIEAMDFSKVDHIYDKIIKEIV</sequence>
<keyword evidence="1" id="KW-0677">Repeat</keyword>
<dbReference type="OrthoDB" id="9781752at2"/>
<dbReference type="InterPro" id="IPR056884">
    <property type="entry name" value="NPHP3-like_N"/>
</dbReference>
<dbReference type="EMBL" id="LN879430">
    <property type="protein sequence ID" value="CUH92513.1"/>
    <property type="molecule type" value="Genomic_DNA"/>
</dbReference>
<dbReference type="SUPFAM" id="SSF52540">
    <property type="entry name" value="P-loop containing nucleoside triphosphate hydrolases"/>
    <property type="match status" value="1"/>
</dbReference>
<dbReference type="RefSeq" id="WP_058257875.1">
    <property type="nucleotide sequence ID" value="NZ_DUPS01000036.1"/>
</dbReference>
<evidence type="ECO:0000313" key="4">
    <source>
        <dbReference type="Proteomes" id="UP000196053"/>
    </source>
</evidence>
<dbReference type="Pfam" id="PF24883">
    <property type="entry name" value="NPHP3_N"/>
    <property type="match status" value="1"/>
</dbReference>
<evidence type="ECO:0000259" key="2">
    <source>
        <dbReference type="Pfam" id="PF24883"/>
    </source>
</evidence>
<protein>
    <recommendedName>
        <fullName evidence="2">Nephrocystin 3-like N-terminal domain-containing protein</fullName>
    </recommendedName>
</protein>
<accession>A0A0K8J594</accession>
<keyword evidence="4" id="KW-1185">Reference proteome</keyword>
<reference evidence="4" key="1">
    <citation type="submission" date="2015-09" db="EMBL/GenBank/DDBJ databases">
        <authorList>
            <person name="Wibberg D."/>
        </authorList>
    </citation>
    <scope>NUCLEOTIDE SEQUENCE [LARGE SCALE GENOMIC DNA]</scope>
    <source>
        <strain evidence="4">SD1D</strain>
    </source>
</reference>
<feature type="domain" description="Nephrocystin 3-like N-terminal" evidence="2">
    <location>
        <begin position="25"/>
        <end position="72"/>
    </location>
</feature>
<dbReference type="Proteomes" id="UP000196053">
    <property type="component" value="Chromosome I"/>
</dbReference>
<dbReference type="InterPro" id="IPR027417">
    <property type="entry name" value="P-loop_NTPase"/>
</dbReference>
<gene>
    <name evidence="3" type="ORF">SD1D_0966</name>
</gene>
<organism evidence="3 4">
    <name type="scientific">Herbinix luporum</name>
    <dbReference type="NCBI Taxonomy" id="1679721"/>
    <lineage>
        <taxon>Bacteria</taxon>
        <taxon>Bacillati</taxon>
        <taxon>Bacillota</taxon>
        <taxon>Clostridia</taxon>
        <taxon>Lachnospirales</taxon>
        <taxon>Lachnospiraceae</taxon>
        <taxon>Herbinix</taxon>
    </lineage>
</organism>
<evidence type="ECO:0000256" key="1">
    <source>
        <dbReference type="ARBA" id="ARBA00022737"/>
    </source>
</evidence>
<proteinExistence type="predicted"/>